<evidence type="ECO:0000256" key="1">
    <source>
        <dbReference type="SAM" id="MobiDB-lite"/>
    </source>
</evidence>
<proteinExistence type="predicted"/>
<protein>
    <submittedName>
        <fullName evidence="2">Uncharacterized protein</fullName>
    </submittedName>
</protein>
<feature type="compositionally biased region" description="Gly residues" evidence="1">
    <location>
        <begin position="293"/>
        <end position="303"/>
    </location>
</feature>
<dbReference type="EMBL" id="AEYP01025196">
    <property type="status" value="NOT_ANNOTATED_CDS"/>
    <property type="molecule type" value="Genomic_DNA"/>
</dbReference>
<dbReference type="InParanoid" id="M3Z871"/>
<reference evidence="2" key="1">
    <citation type="submission" date="2024-06" db="UniProtKB">
        <authorList>
            <consortium name="Ensembl"/>
        </authorList>
    </citation>
    <scope>IDENTIFICATION</scope>
</reference>
<dbReference type="Ensembl" id="ENSMPUT00000020067.1">
    <property type="protein sequence ID" value="ENSMPUP00000019784.1"/>
    <property type="gene ID" value="ENSMPUG00000019915.1"/>
</dbReference>
<accession>M3Z871</accession>
<feature type="region of interest" description="Disordered" evidence="1">
    <location>
        <begin position="276"/>
        <end position="354"/>
    </location>
</feature>
<organism evidence="2">
    <name type="scientific">Mustela putorius furo</name>
    <name type="common">European domestic ferret</name>
    <name type="synonym">Mustela furo</name>
    <dbReference type="NCBI Taxonomy" id="9669"/>
    <lineage>
        <taxon>Eukaryota</taxon>
        <taxon>Metazoa</taxon>
        <taxon>Chordata</taxon>
        <taxon>Craniata</taxon>
        <taxon>Vertebrata</taxon>
        <taxon>Euteleostomi</taxon>
        <taxon>Mammalia</taxon>
        <taxon>Eutheria</taxon>
        <taxon>Laurasiatheria</taxon>
        <taxon>Carnivora</taxon>
        <taxon>Caniformia</taxon>
        <taxon>Musteloidea</taxon>
        <taxon>Mustelidae</taxon>
        <taxon>Mustelinae</taxon>
        <taxon>Mustela</taxon>
    </lineage>
</organism>
<sequence length="354" mass="37523">MAAGGTTGAGGLARLDLRCPVTTSLSLSLFICQVGPPCPPPPKVLARVKRTHLWPGTSLLSCEYLVAQKMALMAPTTRSPMRTLTRRWVSRWQAFWARVSCCTSRNRRLSSSSTCHRGGDTDGRVSPRPAGRCVEWGGGQVQVGVHGETGCQDPGEAGVTLGQVQVRGGGRCYVDHGPLHGVGGLMPKHWHSPASGWNTHVCSHFQNTPTHVQSHTRSCPRAHTHVPTPDPCTHLELVADLMLLDGGRFLSPGTEVPGGEHFDTDRRLVVLAEEQPLGQPLHHPGGSRRQGPMGEGPRSGVGSPGQPRVQPGVRGGDMGPVSLSSAPGDTIGAVKPPMSRPERGQGPPAKPREG</sequence>
<evidence type="ECO:0000313" key="2">
    <source>
        <dbReference type="Ensembl" id="ENSMPUP00000019784.1"/>
    </source>
</evidence>
<dbReference type="HOGENOM" id="CLU_782941_0_0_1"/>
<dbReference type="AlphaFoldDB" id="M3Z871"/>
<name>M3Z871_MUSPF</name>